<dbReference type="Gene3D" id="3.40.50.1820">
    <property type="entry name" value="alpha/beta hydrolase"/>
    <property type="match status" value="1"/>
</dbReference>
<dbReference type="PANTHER" id="PTHR43433">
    <property type="entry name" value="HYDROLASE, ALPHA/BETA FOLD FAMILY PROTEIN"/>
    <property type="match status" value="1"/>
</dbReference>
<sequence length="272" mass="28725">MVGTTGDIQVPGGHLHSECAGEGTALVLLNAGSADLRMWESNMAALTARHRVIRYDDRNVGRHSSPAGAPWSYSADLLAVLDHWGVERATLVGASDGGRKALDFAVEHPERVERLVLTGCALALPHPDHAEQAALEALLTALVPRSEAVERGDLPAAVAADLAVWAPCLTPPQRARLAEIYADSPAFLQGSPVEPIEPNRPGIAHLAEIKAPVLVLVGSHDTPYTHHCAERIASGAPDADLIVVPAADHFINVSRPEDFHRLVLTATGATTG</sequence>
<dbReference type="InterPro" id="IPR029058">
    <property type="entry name" value="AB_hydrolase_fold"/>
</dbReference>
<keyword evidence="2" id="KW-0378">Hydrolase</keyword>
<dbReference type="RefSeq" id="WP_386411239.1">
    <property type="nucleotide sequence ID" value="NZ_JBHSZO010000002.1"/>
</dbReference>
<dbReference type="EMBL" id="JBHSZO010000002">
    <property type="protein sequence ID" value="MFC7216993.1"/>
    <property type="molecule type" value="Genomic_DNA"/>
</dbReference>
<evidence type="ECO:0000259" key="1">
    <source>
        <dbReference type="Pfam" id="PF00561"/>
    </source>
</evidence>
<name>A0ABW2GBS1_9ACTN</name>
<dbReference type="PANTHER" id="PTHR43433:SF5">
    <property type="entry name" value="AB HYDROLASE-1 DOMAIN-CONTAINING PROTEIN"/>
    <property type="match status" value="1"/>
</dbReference>
<evidence type="ECO:0000313" key="3">
    <source>
        <dbReference type="Proteomes" id="UP001596413"/>
    </source>
</evidence>
<reference evidence="3" key="1">
    <citation type="journal article" date="2019" name="Int. J. Syst. Evol. Microbiol.">
        <title>The Global Catalogue of Microorganisms (GCM) 10K type strain sequencing project: providing services to taxonomists for standard genome sequencing and annotation.</title>
        <authorList>
            <consortium name="The Broad Institute Genomics Platform"/>
            <consortium name="The Broad Institute Genome Sequencing Center for Infectious Disease"/>
            <person name="Wu L."/>
            <person name="Ma J."/>
        </authorList>
    </citation>
    <scope>NUCLEOTIDE SEQUENCE [LARGE SCALE GENOMIC DNA]</scope>
    <source>
        <strain evidence="3">CGMCC 1.13681</strain>
    </source>
</reference>
<dbReference type="Proteomes" id="UP001596413">
    <property type="component" value="Unassembled WGS sequence"/>
</dbReference>
<comment type="caution">
    <text evidence="2">The sequence shown here is derived from an EMBL/GenBank/DDBJ whole genome shotgun (WGS) entry which is preliminary data.</text>
</comment>
<organism evidence="2 3">
    <name type="scientific">Streptomyces polyrhachis</name>
    <dbReference type="NCBI Taxonomy" id="1282885"/>
    <lineage>
        <taxon>Bacteria</taxon>
        <taxon>Bacillati</taxon>
        <taxon>Actinomycetota</taxon>
        <taxon>Actinomycetes</taxon>
        <taxon>Kitasatosporales</taxon>
        <taxon>Streptomycetaceae</taxon>
        <taxon>Streptomyces</taxon>
    </lineage>
</organism>
<dbReference type="SUPFAM" id="SSF53474">
    <property type="entry name" value="alpha/beta-Hydrolases"/>
    <property type="match status" value="1"/>
</dbReference>
<dbReference type="PRINTS" id="PR00111">
    <property type="entry name" value="ABHYDROLASE"/>
</dbReference>
<keyword evidence="3" id="KW-1185">Reference proteome</keyword>
<protein>
    <submittedName>
        <fullName evidence="2">Alpha/beta fold hydrolase</fullName>
    </submittedName>
</protein>
<dbReference type="InterPro" id="IPR000073">
    <property type="entry name" value="AB_hydrolase_1"/>
</dbReference>
<accession>A0ABW2GBS1</accession>
<proteinExistence type="predicted"/>
<evidence type="ECO:0000313" key="2">
    <source>
        <dbReference type="EMBL" id="MFC7216993.1"/>
    </source>
</evidence>
<dbReference type="GO" id="GO:0016787">
    <property type="term" value="F:hydrolase activity"/>
    <property type="evidence" value="ECO:0007669"/>
    <property type="project" value="UniProtKB-KW"/>
</dbReference>
<dbReference type="Pfam" id="PF00561">
    <property type="entry name" value="Abhydrolase_1"/>
    <property type="match status" value="1"/>
</dbReference>
<feature type="domain" description="AB hydrolase-1" evidence="1">
    <location>
        <begin position="25"/>
        <end position="254"/>
    </location>
</feature>
<gene>
    <name evidence="2" type="ORF">ACFQLX_02230</name>
</gene>
<dbReference type="InterPro" id="IPR050471">
    <property type="entry name" value="AB_hydrolase"/>
</dbReference>